<accession>A0A1C4UET1</accession>
<dbReference type="SUPFAM" id="SSF51445">
    <property type="entry name" value="(Trans)glycosidases"/>
    <property type="match status" value="1"/>
</dbReference>
<dbReference type="Pfam" id="PF00553">
    <property type="entry name" value="CBM_2"/>
    <property type="match status" value="1"/>
</dbReference>
<dbReference type="PRINTS" id="PR00134">
    <property type="entry name" value="GLHYDRLASE10"/>
</dbReference>
<dbReference type="PROSITE" id="PS51760">
    <property type="entry name" value="GH10_2"/>
    <property type="match status" value="1"/>
</dbReference>
<dbReference type="RefSeq" id="WP_088979986.1">
    <property type="nucleotide sequence ID" value="NZ_LT607413.1"/>
</dbReference>
<evidence type="ECO:0000256" key="2">
    <source>
        <dbReference type="ARBA" id="ARBA00022801"/>
    </source>
</evidence>
<gene>
    <name evidence="11" type="ORF">GA0070618_0266</name>
</gene>
<reference evidence="12" key="1">
    <citation type="submission" date="2016-06" db="EMBL/GenBank/DDBJ databases">
        <authorList>
            <person name="Varghese N."/>
            <person name="Submissions Spin"/>
        </authorList>
    </citation>
    <scope>NUCLEOTIDE SEQUENCE [LARGE SCALE GENOMIC DNA]</scope>
    <source>
        <strain evidence="12">DSM 43816</strain>
    </source>
</reference>
<dbReference type="Pfam" id="PF02018">
    <property type="entry name" value="CBM_4_9"/>
    <property type="match status" value="1"/>
</dbReference>
<dbReference type="PANTHER" id="PTHR31490">
    <property type="entry name" value="GLYCOSYL HYDROLASE"/>
    <property type="match status" value="1"/>
</dbReference>
<dbReference type="SUPFAM" id="SSF49384">
    <property type="entry name" value="Carbohydrate-binding domain"/>
    <property type="match status" value="1"/>
</dbReference>
<evidence type="ECO:0000256" key="8">
    <source>
        <dbReference type="SAM" id="SignalP"/>
    </source>
</evidence>
<feature type="signal peptide" evidence="8">
    <location>
        <begin position="1"/>
        <end position="38"/>
    </location>
</feature>
<dbReference type="PROSITE" id="PS00561">
    <property type="entry name" value="CBM2_A"/>
    <property type="match status" value="1"/>
</dbReference>
<evidence type="ECO:0000313" key="11">
    <source>
        <dbReference type="EMBL" id="SCE70183.1"/>
    </source>
</evidence>
<dbReference type="InterPro" id="IPR008979">
    <property type="entry name" value="Galactose-bd-like_sf"/>
</dbReference>
<evidence type="ECO:0000313" key="12">
    <source>
        <dbReference type="Proteomes" id="UP000198253"/>
    </source>
</evidence>
<dbReference type="Gene3D" id="2.60.120.260">
    <property type="entry name" value="Galactose-binding domain-like"/>
    <property type="match status" value="1"/>
</dbReference>
<evidence type="ECO:0000256" key="3">
    <source>
        <dbReference type="ARBA" id="ARBA00023277"/>
    </source>
</evidence>
<keyword evidence="8" id="KW-0732">Signal</keyword>
<keyword evidence="11" id="KW-0858">Xylan degradation</keyword>
<dbReference type="Gene3D" id="2.60.40.290">
    <property type="match status" value="1"/>
</dbReference>
<dbReference type="Proteomes" id="UP000198253">
    <property type="component" value="Chromosome I"/>
</dbReference>
<evidence type="ECO:0000256" key="4">
    <source>
        <dbReference type="ARBA" id="ARBA00023295"/>
    </source>
</evidence>
<dbReference type="Gene3D" id="3.20.20.80">
    <property type="entry name" value="Glycosidases"/>
    <property type="match status" value="1"/>
</dbReference>
<keyword evidence="4 6" id="KW-0326">Glycosidase</keyword>
<dbReference type="SMART" id="SM00637">
    <property type="entry name" value="CBD_II"/>
    <property type="match status" value="1"/>
</dbReference>
<organism evidence="11 12">
    <name type="scientific">Micromonospora echinospora</name>
    <name type="common">Micromonospora purpurea</name>
    <dbReference type="NCBI Taxonomy" id="1877"/>
    <lineage>
        <taxon>Bacteria</taxon>
        <taxon>Bacillati</taxon>
        <taxon>Actinomycetota</taxon>
        <taxon>Actinomycetes</taxon>
        <taxon>Micromonosporales</taxon>
        <taxon>Micromonosporaceae</taxon>
        <taxon>Micromonospora</taxon>
    </lineage>
</organism>
<comment type="similarity">
    <text evidence="6">Belongs to the glycosyl hydrolase 10 (cellulase F) family.</text>
</comment>
<keyword evidence="12" id="KW-1185">Reference proteome</keyword>
<keyword evidence="3 6" id="KW-0119">Carbohydrate metabolism</keyword>
<evidence type="ECO:0000259" key="9">
    <source>
        <dbReference type="PROSITE" id="PS51173"/>
    </source>
</evidence>
<feature type="domain" description="GH10" evidence="10">
    <location>
        <begin position="195"/>
        <end position="527"/>
    </location>
</feature>
<evidence type="ECO:0000256" key="7">
    <source>
        <dbReference type="SAM" id="MobiDB-lite"/>
    </source>
</evidence>
<name>A0A1C4UET1_MICEC</name>
<evidence type="ECO:0000259" key="10">
    <source>
        <dbReference type="PROSITE" id="PS51760"/>
    </source>
</evidence>
<dbReference type="EMBL" id="LT607413">
    <property type="protein sequence ID" value="SCE70183.1"/>
    <property type="molecule type" value="Genomic_DNA"/>
</dbReference>
<dbReference type="InterPro" id="IPR012291">
    <property type="entry name" value="CBM2_carb-bd_dom_sf"/>
</dbReference>
<dbReference type="InterPro" id="IPR017853">
    <property type="entry name" value="GH"/>
</dbReference>
<sequence length="660" mass="71654">MRAVRTRHRRTLPGLLALVALATAALATVPLTGPPAHAADPVVVVDATFEDGTTQGFRARGGETVAVSTAAAHGGTRSLLTSARTASWQGPTLDLIDKMEQGRRYELSVWVRLAAGQSPAQVRLSVQRDADGTSAYDQVVGNTAVTADAWVRLRGTYVLAHNVDGLSAYVETASGTADLHVDDFTLSYQPTKPVQTDIPALRDVLADDFPIGAAISNRQIIGDQATLLRRHFSTVTPGNALKWDATQPAEGTFRWADADAQVDFATANGLAVRGHTLVWHQQTPAWVFTDTDGTPLTSDPADKALLLDRLETHIRTVVGRYGDAIGVWDVANEVIDENQADGLRRSRWYEITGLDYLRTAFRVAREVAPTAKLYLNDYNTNVPAKRDKLRNLVSQLRAEGVPVDGVGHQMHVNIQWPSVAETEAMLQAFVPLGVEQQVTEMDISIYTNNDESFPTPPADRLLTQAYKYRDLFALYRRYADELTSVTLWGLADDDTWLDTFPVARKDAPLLFDTELQAKPAYWGIVDPTRINPTPSPTVSPSPTGTPTPDPTGGVDSCRVTYAVTNQWSGGFQATVRVSNTGTQARTGWTLRWSFPDGQRVTQLWNGTHQQSGADVTVSPASWNGTLPGGGTVEVGFLGSWSTANTHPSAFSLDGLPCLRG</sequence>
<evidence type="ECO:0000256" key="5">
    <source>
        <dbReference type="ARBA" id="ARBA00023326"/>
    </source>
</evidence>
<dbReference type="GO" id="GO:0030247">
    <property type="term" value="F:polysaccharide binding"/>
    <property type="evidence" value="ECO:0007669"/>
    <property type="project" value="UniProtKB-UniRule"/>
</dbReference>
<keyword evidence="5 6" id="KW-0624">Polysaccharide degradation</keyword>
<comment type="catalytic activity">
    <reaction evidence="6">
        <text>Endohydrolysis of (1-&gt;4)-beta-D-xylosidic linkages in xylans.</text>
        <dbReference type="EC" id="3.2.1.8"/>
    </reaction>
</comment>
<dbReference type="EC" id="3.2.1.8" evidence="6"/>
<dbReference type="InterPro" id="IPR044846">
    <property type="entry name" value="GH10"/>
</dbReference>
<dbReference type="AlphaFoldDB" id="A0A1C4UET1"/>
<dbReference type="InterPro" id="IPR001000">
    <property type="entry name" value="GH10_dom"/>
</dbReference>
<dbReference type="OrthoDB" id="3255194at2"/>
<feature type="chain" id="PRO_5008704831" description="Beta-xylanase" evidence="8">
    <location>
        <begin position="39"/>
        <end position="660"/>
    </location>
</feature>
<dbReference type="GO" id="GO:0045493">
    <property type="term" value="P:xylan catabolic process"/>
    <property type="evidence" value="ECO:0007669"/>
    <property type="project" value="UniProtKB-KW"/>
</dbReference>
<proteinExistence type="inferred from homology"/>
<protein>
    <recommendedName>
        <fullName evidence="6">Beta-xylanase</fullName>
        <ecNumber evidence="6">3.2.1.8</ecNumber>
    </recommendedName>
</protein>
<evidence type="ECO:0000256" key="6">
    <source>
        <dbReference type="RuleBase" id="RU361174"/>
    </source>
</evidence>
<dbReference type="PANTHER" id="PTHR31490:SF90">
    <property type="entry name" value="ENDO-1,4-BETA-XYLANASE A"/>
    <property type="match status" value="1"/>
</dbReference>
<dbReference type="Pfam" id="PF00331">
    <property type="entry name" value="Glyco_hydro_10"/>
    <property type="match status" value="1"/>
</dbReference>
<keyword evidence="1" id="KW-0677">Repeat</keyword>
<dbReference type="InterPro" id="IPR018366">
    <property type="entry name" value="CBM2_CS"/>
</dbReference>
<dbReference type="InParanoid" id="A0A1C4UET1"/>
<dbReference type="PROSITE" id="PS51173">
    <property type="entry name" value="CBM2"/>
    <property type="match status" value="1"/>
</dbReference>
<feature type="compositionally biased region" description="Pro residues" evidence="7">
    <location>
        <begin position="533"/>
        <end position="549"/>
    </location>
</feature>
<dbReference type="InterPro" id="IPR001919">
    <property type="entry name" value="CBD2"/>
</dbReference>
<evidence type="ECO:0000256" key="1">
    <source>
        <dbReference type="ARBA" id="ARBA00022737"/>
    </source>
</evidence>
<dbReference type="SUPFAM" id="SSF49785">
    <property type="entry name" value="Galactose-binding domain-like"/>
    <property type="match status" value="1"/>
</dbReference>
<dbReference type="InterPro" id="IPR003305">
    <property type="entry name" value="CenC_carb-bd"/>
</dbReference>
<keyword evidence="2 6" id="KW-0378">Hydrolase</keyword>
<dbReference type="SMART" id="SM00633">
    <property type="entry name" value="Glyco_10"/>
    <property type="match status" value="1"/>
</dbReference>
<dbReference type="GO" id="GO:0031176">
    <property type="term" value="F:endo-1,4-beta-xylanase activity"/>
    <property type="evidence" value="ECO:0007669"/>
    <property type="project" value="UniProtKB-EC"/>
</dbReference>
<feature type="region of interest" description="Disordered" evidence="7">
    <location>
        <begin position="531"/>
        <end position="553"/>
    </location>
</feature>
<feature type="domain" description="CBM2" evidence="9">
    <location>
        <begin position="550"/>
        <end position="660"/>
    </location>
</feature>
<dbReference type="InterPro" id="IPR008965">
    <property type="entry name" value="CBM2/CBM3_carb-bd_dom_sf"/>
</dbReference>